<feature type="region of interest" description="Disordered" evidence="1">
    <location>
        <begin position="34"/>
        <end position="61"/>
    </location>
</feature>
<reference evidence="2" key="1">
    <citation type="submission" date="2021-03" db="EMBL/GenBank/DDBJ databases">
        <title>Draft genome sequence of rust myrtle Austropuccinia psidii MF-1, a brazilian biotype.</title>
        <authorList>
            <person name="Quecine M.C."/>
            <person name="Pachon D.M.R."/>
            <person name="Bonatelli M.L."/>
            <person name="Correr F.H."/>
            <person name="Franceschini L.M."/>
            <person name="Leite T.F."/>
            <person name="Margarido G.R.A."/>
            <person name="Almeida C.A."/>
            <person name="Ferrarezi J.A."/>
            <person name="Labate C.A."/>
        </authorList>
    </citation>
    <scope>NUCLEOTIDE SEQUENCE</scope>
    <source>
        <strain evidence="2">MF-1</strain>
    </source>
</reference>
<evidence type="ECO:0000313" key="2">
    <source>
        <dbReference type="EMBL" id="MBW0556532.1"/>
    </source>
</evidence>
<gene>
    <name evidence="2" type="ORF">O181_096247</name>
</gene>
<comment type="caution">
    <text evidence="2">The sequence shown here is derived from an EMBL/GenBank/DDBJ whole genome shotgun (WGS) entry which is preliminary data.</text>
</comment>
<protein>
    <submittedName>
        <fullName evidence="2">Uncharacterized protein</fullName>
    </submittedName>
</protein>
<evidence type="ECO:0000313" key="3">
    <source>
        <dbReference type="Proteomes" id="UP000765509"/>
    </source>
</evidence>
<keyword evidence="3" id="KW-1185">Reference proteome</keyword>
<sequence>MLQRRVRQCTRRNWDNNQDWQNIEEVRNKKTKQTLYFKGDHNDKEEEYNSERENEASETSGTNEINIINPQINNIDSIYEVLDLNPNLPQIGTSDTCLTNIKDAKSHRSKPEKGMGFTAGKLSIGIVMITNQEEKINVDTGAYFTSVGKSYLHTLGPDQEYKFLPIKGIKFLSPSERMKPPGIIDLTLIFPPPS</sequence>
<dbReference type="Proteomes" id="UP000765509">
    <property type="component" value="Unassembled WGS sequence"/>
</dbReference>
<feature type="compositionally biased region" description="Basic and acidic residues" evidence="1">
    <location>
        <begin position="38"/>
        <end position="55"/>
    </location>
</feature>
<dbReference type="EMBL" id="AVOT02064030">
    <property type="protein sequence ID" value="MBW0556532.1"/>
    <property type="molecule type" value="Genomic_DNA"/>
</dbReference>
<evidence type="ECO:0000256" key="1">
    <source>
        <dbReference type="SAM" id="MobiDB-lite"/>
    </source>
</evidence>
<proteinExistence type="predicted"/>
<organism evidence="2 3">
    <name type="scientific">Austropuccinia psidii MF-1</name>
    <dbReference type="NCBI Taxonomy" id="1389203"/>
    <lineage>
        <taxon>Eukaryota</taxon>
        <taxon>Fungi</taxon>
        <taxon>Dikarya</taxon>
        <taxon>Basidiomycota</taxon>
        <taxon>Pucciniomycotina</taxon>
        <taxon>Pucciniomycetes</taxon>
        <taxon>Pucciniales</taxon>
        <taxon>Sphaerophragmiaceae</taxon>
        <taxon>Austropuccinia</taxon>
    </lineage>
</organism>
<accession>A0A9Q3J6X0</accession>
<dbReference type="AlphaFoldDB" id="A0A9Q3J6X0"/>
<name>A0A9Q3J6X0_9BASI</name>